<evidence type="ECO:0000256" key="1">
    <source>
        <dbReference type="ARBA" id="ARBA00005271"/>
    </source>
</evidence>
<dbReference type="GO" id="GO:0045010">
    <property type="term" value="P:actin nucleation"/>
    <property type="evidence" value="ECO:0007669"/>
    <property type="project" value="InterPro"/>
</dbReference>
<dbReference type="InterPro" id="IPR042201">
    <property type="entry name" value="FH2_Formin_sf"/>
</dbReference>
<evidence type="ECO:0000313" key="3">
    <source>
        <dbReference type="Ensembl" id="ENSAOCP00000013931.2"/>
    </source>
</evidence>
<accession>A0A3Q1C054</accession>
<reference evidence="3 4" key="1">
    <citation type="submission" date="2022-01" db="EMBL/GenBank/DDBJ databases">
        <title>A chromosome-scale genome assembly of the false clownfish, Amphiprion ocellaris.</title>
        <authorList>
            <person name="Ryu T."/>
        </authorList>
    </citation>
    <scope>NUCLEOTIDE SEQUENCE [LARGE SCALE GENOMIC DNA]</scope>
</reference>
<dbReference type="SMART" id="SM00498">
    <property type="entry name" value="FH2"/>
    <property type="match status" value="1"/>
</dbReference>
<evidence type="ECO:0000313" key="4">
    <source>
        <dbReference type="Proteomes" id="UP001501940"/>
    </source>
</evidence>
<dbReference type="PROSITE" id="PS51444">
    <property type="entry name" value="FH2"/>
    <property type="match status" value="1"/>
</dbReference>
<gene>
    <name evidence="3" type="primary">FMN1</name>
</gene>
<reference evidence="3" key="2">
    <citation type="submission" date="2025-08" db="UniProtKB">
        <authorList>
            <consortium name="Ensembl"/>
        </authorList>
    </citation>
    <scope>IDENTIFICATION</scope>
</reference>
<dbReference type="InterPro" id="IPR015425">
    <property type="entry name" value="FH2_Formin"/>
</dbReference>
<sequence>NIVNTSEFEDLFAKTTTQSKRKLLSEAYEKKAKLLDGKRSQAVGILISSLHLEMKDIQQAVLTVDHSVVDLETIEALYENRAQPEELERIQKHYETSEEEEVKLLDKPEQFLYELSQIPDFSGRACCIIFQSVFIDGIASIQSKLNTLSSVCKALLESDSVREVMGLVLALGNHMNGGSRTRGQADGYGLEILPKLKDVKSRDNRISLVDYVVSYYLHNVDKNAGTDKSMFPLPEPQDVFLAAQVKFDDLNRDLRQLGRDLTKCEKDVQRVCSDSPEEHLQPFQDKMEAFDLVLYFGLKPKTGEKEVTTGHFFILWFEFCADFKARWKRENKNISKERLKEAQLSVKRITGEKKVETRKINPNSLVRLDLVDFLRRSASSRHLLSQTLNIHSI</sequence>
<dbReference type="GO" id="GO:0008017">
    <property type="term" value="F:microtubule binding"/>
    <property type="evidence" value="ECO:0007669"/>
    <property type="project" value="InterPro"/>
</dbReference>
<keyword evidence="4" id="KW-1185">Reference proteome</keyword>
<dbReference type="GeneTree" id="ENSGT00940000154289"/>
<dbReference type="PANTHER" id="PTHR45920">
    <property type="entry name" value="FORMIN HOMOLOGY 2 DOMAIN CONTAINING, ISOFORM I"/>
    <property type="match status" value="1"/>
</dbReference>
<feature type="domain" description="FH2" evidence="2">
    <location>
        <begin position="1"/>
        <end position="349"/>
    </location>
</feature>
<dbReference type="InterPro" id="IPR001265">
    <property type="entry name" value="Formin_Cappuccino_subfam"/>
</dbReference>
<dbReference type="GO" id="GO:0005737">
    <property type="term" value="C:cytoplasm"/>
    <property type="evidence" value="ECO:0007669"/>
    <property type="project" value="TreeGrafter"/>
</dbReference>
<dbReference type="AlphaFoldDB" id="A0A3Q1C054"/>
<organism evidence="3 4">
    <name type="scientific">Amphiprion ocellaris</name>
    <name type="common">Clown anemonefish</name>
    <dbReference type="NCBI Taxonomy" id="80972"/>
    <lineage>
        <taxon>Eukaryota</taxon>
        <taxon>Metazoa</taxon>
        <taxon>Chordata</taxon>
        <taxon>Craniata</taxon>
        <taxon>Vertebrata</taxon>
        <taxon>Euteleostomi</taxon>
        <taxon>Actinopterygii</taxon>
        <taxon>Neopterygii</taxon>
        <taxon>Teleostei</taxon>
        <taxon>Neoteleostei</taxon>
        <taxon>Acanthomorphata</taxon>
        <taxon>Ovalentaria</taxon>
        <taxon>Pomacentridae</taxon>
        <taxon>Amphiprion</taxon>
    </lineage>
</organism>
<protein>
    <recommendedName>
        <fullName evidence="2">FH2 domain-containing protein</fullName>
    </recommendedName>
</protein>
<reference evidence="3" key="3">
    <citation type="submission" date="2025-09" db="UniProtKB">
        <authorList>
            <consortium name="Ensembl"/>
        </authorList>
    </citation>
    <scope>IDENTIFICATION</scope>
</reference>
<evidence type="ECO:0000259" key="2">
    <source>
        <dbReference type="PROSITE" id="PS51444"/>
    </source>
</evidence>
<dbReference type="GO" id="GO:0030866">
    <property type="term" value="P:cortical actin cytoskeleton organization"/>
    <property type="evidence" value="ECO:0007669"/>
    <property type="project" value="TreeGrafter"/>
</dbReference>
<dbReference type="GO" id="GO:0005884">
    <property type="term" value="C:actin filament"/>
    <property type="evidence" value="ECO:0007669"/>
    <property type="project" value="InterPro"/>
</dbReference>
<name>A0A3Q1C054_AMPOC</name>
<dbReference type="SUPFAM" id="SSF101447">
    <property type="entry name" value="Formin homology 2 domain (FH2 domain)"/>
    <property type="match status" value="1"/>
</dbReference>
<dbReference type="PANTHER" id="PTHR45920:SF7">
    <property type="entry name" value="FORMIN-G"/>
    <property type="match status" value="1"/>
</dbReference>
<dbReference type="GO" id="GO:0051015">
    <property type="term" value="F:actin filament binding"/>
    <property type="evidence" value="ECO:0007669"/>
    <property type="project" value="TreeGrafter"/>
</dbReference>
<comment type="similarity">
    <text evidence="1">Belongs to the formin homology family. Cappuccino subfamily.</text>
</comment>
<proteinExistence type="inferred from homology"/>
<dbReference type="PRINTS" id="PR00828">
    <property type="entry name" value="FORMIN"/>
</dbReference>
<dbReference type="STRING" id="80972.ENSAOCP00000013931"/>
<dbReference type="Pfam" id="PF02181">
    <property type="entry name" value="FH2"/>
    <property type="match status" value="1"/>
</dbReference>
<dbReference type="OMA" id="PERTHCI"/>
<dbReference type="Proteomes" id="UP001501940">
    <property type="component" value="Chromosome 12"/>
</dbReference>
<dbReference type="Ensembl" id="ENSAOCT00000031243.2">
    <property type="protein sequence ID" value="ENSAOCP00000013931.2"/>
    <property type="gene ID" value="ENSAOCG00000018557.2"/>
</dbReference>
<dbReference type="Gene3D" id="1.20.58.2220">
    <property type="entry name" value="Formin, FH2 domain"/>
    <property type="match status" value="1"/>
</dbReference>